<evidence type="ECO:0000313" key="1">
    <source>
        <dbReference type="EMBL" id="CAK9067068.1"/>
    </source>
</evidence>
<dbReference type="SUPFAM" id="SSF51126">
    <property type="entry name" value="Pectin lyase-like"/>
    <property type="match status" value="1"/>
</dbReference>
<dbReference type="PANTHER" id="PTHR36453:SF1">
    <property type="entry name" value="RIGHT HANDED BETA HELIX DOMAIN-CONTAINING PROTEIN"/>
    <property type="match status" value="1"/>
</dbReference>
<evidence type="ECO:0008006" key="3">
    <source>
        <dbReference type="Google" id="ProtNLM"/>
    </source>
</evidence>
<organism evidence="1 2">
    <name type="scientific">Durusdinium trenchii</name>
    <dbReference type="NCBI Taxonomy" id="1381693"/>
    <lineage>
        <taxon>Eukaryota</taxon>
        <taxon>Sar</taxon>
        <taxon>Alveolata</taxon>
        <taxon>Dinophyceae</taxon>
        <taxon>Suessiales</taxon>
        <taxon>Symbiodiniaceae</taxon>
        <taxon>Durusdinium</taxon>
    </lineage>
</organism>
<dbReference type="Proteomes" id="UP001642484">
    <property type="component" value="Unassembled WGS sequence"/>
</dbReference>
<dbReference type="InterPro" id="IPR011050">
    <property type="entry name" value="Pectin_lyase_fold/virulence"/>
</dbReference>
<evidence type="ECO:0000313" key="2">
    <source>
        <dbReference type="Proteomes" id="UP001642484"/>
    </source>
</evidence>
<accession>A0ABP0NUQ8</accession>
<dbReference type="InterPro" id="IPR012334">
    <property type="entry name" value="Pectin_lyas_fold"/>
</dbReference>
<dbReference type="PANTHER" id="PTHR36453">
    <property type="entry name" value="SECRETED PROTEIN-RELATED"/>
    <property type="match status" value="1"/>
</dbReference>
<sequence>MEELDYPGEFFFDKRTEKLYLFHNGTGAPPTDSIVVPQVQVLVNITGTQWKPVKGVQMKGLRFSAAAPTYMMPYGVPSGGDWALDRYSAIFMQGTQETLIHGCTFERLDGNAVMVSGYNRDTTIQQSDFAYLGGNAVAVWGYTNETGSDPGRPGVVLANAPQAGVDGTDGEHPLRTTVQNCSAREIGLFEKQSSFFFQAKAAESRILSNVFFNGPRAGINFNDGFGGGDEIAWNLIFSTCRESGDHGPFNSWDRQPFLTTVRTGEPSMIMQWRWIHHNFMVDNFSPQEAIDNDDGSCYYKTHDNFFVYGWQAMKTDFGGHDNHHYDNIYAYVDHALGVDPTLPGHEQYFFANYVVMQGEMVGTCLPQKQMYGNRYFTPSGKLQEGCQGFGGQVSKTPSDAEILTQAKMKLGTLLDISLVV</sequence>
<reference evidence="1 2" key="1">
    <citation type="submission" date="2024-02" db="EMBL/GenBank/DDBJ databases">
        <authorList>
            <person name="Chen Y."/>
            <person name="Shah S."/>
            <person name="Dougan E. K."/>
            <person name="Thang M."/>
            <person name="Chan C."/>
        </authorList>
    </citation>
    <scope>NUCLEOTIDE SEQUENCE [LARGE SCALE GENOMIC DNA]</scope>
</reference>
<comment type="caution">
    <text evidence="1">The sequence shown here is derived from an EMBL/GenBank/DDBJ whole genome shotgun (WGS) entry which is preliminary data.</text>
</comment>
<protein>
    <recommendedName>
        <fullName evidence="3">Right handed beta helix domain-containing protein</fullName>
    </recommendedName>
</protein>
<gene>
    <name evidence="1" type="ORF">CCMP2556_LOCUS32953</name>
</gene>
<proteinExistence type="predicted"/>
<dbReference type="Gene3D" id="2.160.20.10">
    <property type="entry name" value="Single-stranded right-handed beta-helix, Pectin lyase-like"/>
    <property type="match status" value="1"/>
</dbReference>
<dbReference type="EMBL" id="CAXAMN010022172">
    <property type="protein sequence ID" value="CAK9067068.1"/>
    <property type="molecule type" value="Genomic_DNA"/>
</dbReference>
<keyword evidence="2" id="KW-1185">Reference proteome</keyword>
<name>A0ABP0NUQ8_9DINO</name>